<dbReference type="PANTHER" id="PTHR32472">
    <property type="entry name" value="DNA REPAIR PROTEIN RADA"/>
    <property type="match status" value="1"/>
</dbReference>
<dbReference type="RefSeq" id="WP_013740451.1">
    <property type="nucleotide sequence ID" value="NC_015436.1"/>
</dbReference>
<dbReference type="PANTHER" id="PTHR32472:SF10">
    <property type="entry name" value="DNA REPAIR PROTEIN RADA-LIKE PROTEIN"/>
    <property type="match status" value="1"/>
</dbReference>
<evidence type="ECO:0000256" key="13">
    <source>
        <dbReference type="RuleBase" id="RU003555"/>
    </source>
</evidence>
<sequence length="454" mass="48315">MKGKSIRYACTECGHTEAKWLGLCPSCGAWNSFVEEAVVPDTKGSARKLAPTTMKKPLPLAEIVVTEGFRFDTGMTELDRVLGGGVMRGASVLLGGEPGIGKSTLMLQVLGQCGAAGHKVLYVSGEESSAQIKLRAQRLDVPLNKVDVYCETRLEELASTILSSSPDVLVIDSVQTLWSSAIPSAPGTVNQIRACCMELVGLAKQSETAIFLIGHVTKEGQLAGPKVIEHLVDTVLYFEQASSGIRLVRAEKNRFGTVDEIGIFLMGEKGLTAVPDPSGFFLSRRNDGLTPAGIAYTAVVEGTRTFLVEIQALVVPAKGGFSRIYSDRIDSARVSRVAAVLEKHGGLRIGDHDIYVNVGGGMKLSEVSIDLPLALSLWSAMISRPLPDKLVSFGELSLAGEVRPVSFPDKRAKAAVDMGFPRLLVPSSASLDKKAGLCRASSISDALKVCGEIK</sequence>
<comment type="function">
    <text evidence="11">Plays a role in repairing double-strand DNA breaks, probably involving stabilizing or processing branched DNA or blocked replication forks.</text>
</comment>
<dbReference type="EMBL" id="CP002659">
    <property type="protein sequence ID" value="AEC03058.1"/>
    <property type="molecule type" value="Genomic_DNA"/>
</dbReference>
<evidence type="ECO:0000313" key="16">
    <source>
        <dbReference type="Proteomes" id="UP000007939"/>
    </source>
</evidence>
<dbReference type="eggNOG" id="COG1066">
    <property type="taxonomic scope" value="Bacteria"/>
</dbReference>
<dbReference type="InterPro" id="IPR020568">
    <property type="entry name" value="Ribosomal_Su5_D2-typ_SF"/>
</dbReference>
<evidence type="ECO:0000256" key="7">
    <source>
        <dbReference type="ARBA" id="ARBA00022840"/>
    </source>
</evidence>
<dbReference type="AlphaFoldDB" id="F4GM82"/>
<dbReference type="PROSITE" id="PS50162">
    <property type="entry name" value="RECA_2"/>
    <property type="match status" value="1"/>
</dbReference>
<dbReference type="HAMAP" id="MF_01498">
    <property type="entry name" value="RadA_bact"/>
    <property type="match status" value="1"/>
</dbReference>
<dbReference type="GO" id="GO:0003684">
    <property type="term" value="F:damaged DNA binding"/>
    <property type="evidence" value="ECO:0007669"/>
    <property type="project" value="InterPro"/>
</dbReference>
<reference evidence="16" key="1">
    <citation type="submission" date="2011-04" db="EMBL/GenBank/DDBJ databases">
        <title>The complete genome of Spirochaeta coccoides DSM 17374.</title>
        <authorList>
            <person name="Lucas S."/>
            <person name="Copeland A."/>
            <person name="Lapidus A."/>
            <person name="Bruce D."/>
            <person name="Goodwin L."/>
            <person name="Pitluck S."/>
            <person name="Peters L."/>
            <person name="Kyrpides N."/>
            <person name="Mavromatis K."/>
            <person name="Pagani I."/>
            <person name="Ivanova N."/>
            <person name="Ovchinnikova G."/>
            <person name="Lu M."/>
            <person name="Detter J.C."/>
            <person name="Tapia R."/>
            <person name="Han C."/>
            <person name="Land M."/>
            <person name="Hauser L."/>
            <person name="Markowitz V."/>
            <person name="Cheng J.-F."/>
            <person name="Hugenholtz P."/>
            <person name="Woyke T."/>
            <person name="Wu D."/>
            <person name="Spring S."/>
            <person name="Schroeder M."/>
            <person name="Brambilla E."/>
            <person name="Klenk H.-P."/>
            <person name="Eisen J.A."/>
        </authorList>
    </citation>
    <scope>NUCLEOTIDE SEQUENCE [LARGE SCALE GENOMIC DNA]</scope>
    <source>
        <strain evidence="16">ATCC BAA-1237 / DSM 17374 / SPN1</strain>
    </source>
</reference>
<dbReference type="InterPro" id="IPR014774">
    <property type="entry name" value="KaiC-like_dom"/>
</dbReference>
<evidence type="ECO:0000256" key="9">
    <source>
        <dbReference type="ARBA" id="ARBA00023125"/>
    </source>
</evidence>
<dbReference type="Pfam" id="PF06745">
    <property type="entry name" value="ATPase"/>
    <property type="match status" value="1"/>
</dbReference>
<keyword evidence="2 11" id="KW-0547">Nucleotide-binding</keyword>
<dbReference type="SUPFAM" id="SSF52540">
    <property type="entry name" value="P-loop containing nucleoside triphosphate hydrolases"/>
    <property type="match status" value="1"/>
</dbReference>
<keyword evidence="3 11" id="KW-0227">DNA damage</keyword>
<evidence type="ECO:0000256" key="3">
    <source>
        <dbReference type="ARBA" id="ARBA00022763"/>
    </source>
</evidence>
<dbReference type="Gene3D" id="3.40.50.300">
    <property type="entry name" value="P-loop containing nucleotide triphosphate hydrolases"/>
    <property type="match status" value="1"/>
</dbReference>
<dbReference type="CDD" id="cd01121">
    <property type="entry name" value="RadA_SMS_N"/>
    <property type="match status" value="1"/>
</dbReference>
<dbReference type="Pfam" id="PF18073">
    <property type="entry name" value="Zn_ribbon_LapB"/>
    <property type="match status" value="1"/>
</dbReference>
<dbReference type="FunFam" id="3.40.50.300:FF:000050">
    <property type="entry name" value="DNA repair protein RadA"/>
    <property type="match status" value="1"/>
</dbReference>
<dbReference type="Pfam" id="PF13541">
    <property type="entry name" value="ChlI"/>
    <property type="match status" value="1"/>
</dbReference>
<keyword evidence="8 11" id="KW-0346">Stress response</keyword>
<feature type="binding site" evidence="11">
    <location>
        <begin position="96"/>
        <end position="103"/>
    </location>
    <ligand>
        <name>ATP</name>
        <dbReference type="ChEBI" id="CHEBI:30616"/>
    </ligand>
</feature>
<dbReference type="PRINTS" id="PR01874">
    <property type="entry name" value="DNAREPAIRADA"/>
</dbReference>
<dbReference type="InterPro" id="IPR003593">
    <property type="entry name" value="AAA+_ATPase"/>
</dbReference>
<dbReference type="MEROPS" id="S16.A04"/>
<comment type="similarity">
    <text evidence="11 13">Belongs to the RecA family. RadA subfamily.</text>
</comment>
<dbReference type="Gene3D" id="3.30.230.10">
    <property type="match status" value="1"/>
</dbReference>
<proteinExistence type="inferred from homology"/>
<dbReference type="Proteomes" id="UP000007939">
    <property type="component" value="Chromosome"/>
</dbReference>
<evidence type="ECO:0000256" key="4">
    <source>
        <dbReference type="ARBA" id="ARBA00022771"/>
    </source>
</evidence>
<protein>
    <recommendedName>
        <fullName evidence="11 12">DNA repair protein RadA</fullName>
    </recommendedName>
</protein>
<dbReference type="SMART" id="SM00382">
    <property type="entry name" value="AAA"/>
    <property type="match status" value="1"/>
</dbReference>
<dbReference type="SUPFAM" id="SSF54211">
    <property type="entry name" value="Ribosomal protein S5 domain 2-like"/>
    <property type="match status" value="1"/>
</dbReference>
<evidence type="ECO:0000256" key="12">
    <source>
        <dbReference type="NCBIfam" id="TIGR00416"/>
    </source>
</evidence>
<reference evidence="15 16" key="2">
    <citation type="journal article" date="2012" name="Stand. Genomic Sci.">
        <title>Complete genome sequence of the termite hindgut bacterium Spirochaeta coccoides type strain (SPN1(T)), reclassification in the genus Sphaerochaeta as Sphaerochaeta coccoides comb. nov. and emendations of the family Spirochaetaceae and the genus Sphaerochaeta.</title>
        <authorList>
            <person name="Abt B."/>
            <person name="Han C."/>
            <person name="Scheuner C."/>
            <person name="Lu M."/>
            <person name="Lapidus A."/>
            <person name="Nolan M."/>
            <person name="Lucas S."/>
            <person name="Hammon N."/>
            <person name="Deshpande S."/>
            <person name="Cheng J.F."/>
            <person name="Tapia R."/>
            <person name="Goodwin L.A."/>
            <person name="Pitluck S."/>
            <person name="Liolios K."/>
            <person name="Pagani I."/>
            <person name="Ivanova N."/>
            <person name="Mavromatis K."/>
            <person name="Mikhailova N."/>
            <person name="Huntemann M."/>
            <person name="Pati A."/>
            <person name="Chen A."/>
            <person name="Palaniappan K."/>
            <person name="Land M."/>
            <person name="Hauser L."/>
            <person name="Brambilla E.M."/>
            <person name="Rohde M."/>
            <person name="Spring S."/>
            <person name="Gronow S."/>
            <person name="Goker M."/>
            <person name="Woyke T."/>
            <person name="Bristow J."/>
            <person name="Eisen J.A."/>
            <person name="Markowitz V."/>
            <person name="Hugenholtz P."/>
            <person name="Kyrpides N.C."/>
            <person name="Klenk H.P."/>
            <person name="Detter J.C."/>
        </authorList>
    </citation>
    <scope>NUCLEOTIDE SEQUENCE [LARGE SCALE GENOMIC DNA]</scope>
    <source>
        <strain evidence="16">ATCC BAA-1237 / DSM 17374 / SPN1</strain>
    </source>
</reference>
<keyword evidence="7 11" id="KW-0067">ATP-binding</keyword>
<keyword evidence="4 13" id="KW-0863">Zinc-finger</keyword>
<feature type="region of interest" description="Lon-protease-like" evidence="11">
    <location>
        <begin position="353"/>
        <end position="454"/>
    </location>
</feature>
<dbReference type="GO" id="GO:0000725">
    <property type="term" value="P:recombinational repair"/>
    <property type="evidence" value="ECO:0007669"/>
    <property type="project" value="UniProtKB-UniRule"/>
</dbReference>
<evidence type="ECO:0000256" key="5">
    <source>
        <dbReference type="ARBA" id="ARBA00022801"/>
    </source>
</evidence>
<organism evidence="15 16">
    <name type="scientific">Parasphaerochaeta coccoides (strain ATCC BAA-1237 / DSM 17374 / SPN1)</name>
    <name type="common">Sphaerochaeta coccoides</name>
    <dbReference type="NCBI Taxonomy" id="760011"/>
    <lineage>
        <taxon>Bacteria</taxon>
        <taxon>Pseudomonadati</taxon>
        <taxon>Spirochaetota</taxon>
        <taxon>Spirochaetia</taxon>
        <taxon>Spirochaetales</taxon>
        <taxon>Sphaerochaetaceae</taxon>
        <taxon>Parasphaerochaeta</taxon>
    </lineage>
</organism>
<dbReference type="InterPro" id="IPR027417">
    <property type="entry name" value="P-loop_NTPase"/>
</dbReference>
<feature type="short sequence motif" description="RadA KNRFG motif" evidence="11">
    <location>
        <begin position="252"/>
        <end position="256"/>
    </location>
</feature>
<dbReference type="InterPro" id="IPR004504">
    <property type="entry name" value="DNA_repair_RadA"/>
</dbReference>
<dbReference type="KEGG" id="scc:Spico_1860"/>
<evidence type="ECO:0000256" key="8">
    <source>
        <dbReference type="ARBA" id="ARBA00023016"/>
    </source>
</evidence>
<keyword evidence="1 11" id="KW-0479">Metal-binding</keyword>
<keyword evidence="16" id="KW-1185">Reference proteome</keyword>
<dbReference type="OrthoDB" id="9803906at2"/>
<dbReference type="GO" id="GO:0140664">
    <property type="term" value="F:ATP-dependent DNA damage sensor activity"/>
    <property type="evidence" value="ECO:0007669"/>
    <property type="project" value="InterPro"/>
</dbReference>
<keyword evidence="9 11" id="KW-0238">DNA-binding</keyword>
<dbReference type="STRING" id="760011.Spico_1860"/>
<comment type="function">
    <text evidence="13">DNA-dependent ATPase involved in processing of recombination intermediates, plays a role in repairing DNA breaks. Stimulates the branch migration of RecA-mediated strand transfer reactions, allowing the 3' invading strand to extend heteroduplex DNA faster. Binds ssDNA in the presence of ADP but not other nucleotides, has ATPase activity that is stimulated by ssDNA and various branched DNA structures, but inhibited by SSB. Does not have RecA's homology-searching function.</text>
</comment>
<evidence type="ECO:0000259" key="14">
    <source>
        <dbReference type="PROSITE" id="PS50162"/>
    </source>
</evidence>
<dbReference type="GO" id="GO:0005524">
    <property type="term" value="F:ATP binding"/>
    <property type="evidence" value="ECO:0007669"/>
    <property type="project" value="UniProtKB-UniRule"/>
</dbReference>
<dbReference type="GO" id="GO:0005829">
    <property type="term" value="C:cytosol"/>
    <property type="evidence" value="ECO:0007669"/>
    <property type="project" value="TreeGrafter"/>
</dbReference>
<name>F4GM82_PARC1</name>
<accession>F4GM82</accession>
<comment type="domain">
    <text evidence="11">The middle region has homology to RecA with ATPase motifs including the RadA KNRFG motif, while the C-terminus is homologous to Lon protease.</text>
</comment>
<dbReference type="InterPro" id="IPR041166">
    <property type="entry name" value="Rubredoxin_2"/>
</dbReference>
<evidence type="ECO:0000256" key="11">
    <source>
        <dbReference type="HAMAP-Rule" id="MF_01498"/>
    </source>
</evidence>
<evidence type="ECO:0000256" key="2">
    <source>
        <dbReference type="ARBA" id="ARBA00022741"/>
    </source>
</evidence>
<dbReference type="InterPro" id="IPR014721">
    <property type="entry name" value="Ribsml_uS5_D2-typ_fold_subgr"/>
</dbReference>
<dbReference type="NCBIfam" id="TIGR00416">
    <property type="entry name" value="sms"/>
    <property type="match status" value="1"/>
</dbReference>
<evidence type="ECO:0000313" key="15">
    <source>
        <dbReference type="EMBL" id="AEC03058.1"/>
    </source>
</evidence>
<dbReference type="HOGENOM" id="CLU_018264_0_0_12"/>
<keyword evidence="10 11" id="KW-0234">DNA repair</keyword>
<evidence type="ECO:0000256" key="1">
    <source>
        <dbReference type="ARBA" id="ARBA00022723"/>
    </source>
</evidence>
<gene>
    <name evidence="11" type="primary">radA</name>
    <name evidence="15" type="ordered locus">Spico_1860</name>
</gene>
<dbReference type="InterPro" id="IPR020588">
    <property type="entry name" value="RecA_ATP-bd"/>
</dbReference>
<keyword evidence="6 13" id="KW-0862">Zinc</keyword>
<dbReference type="GO" id="GO:0008270">
    <property type="term" value="F:zinc ion binding"/>
    <property type="evidence" value="ECO:0007669"/>
    <property type="project" value="UniProtKB-KW"/>
</dbReference>
<dbReference type="GO" id="GO:0016787">
    <property type="term" value="F:hydrolase activity"/>
    <property type="evidence" value="ECO:0007669"/>
    <property type="project" value="UniProtKB-KW"/>
</dbReference>
<evidence type="ECO:0000256" key="6">
    <source>
        <dbReference type="ARBA" id="ARBA00022833"/>
    </source>
</evidence>
<keyword evidence="5" id="KW-0378">Hydrolase</keyword>
<evidence type="ECO:0000256" key="10">
    <source>
        <dbReference type="ARBA" id="ARBA00023204"/>
    </source>
</evidence>
<feature type="domain" description="RecA family profile 1" evidence="14">
    <location>
        <begin position="67"/>
        <end position="216"/>
    </location>
</feature>